<dbReference type="Pfam" id="PF13228">
    <property type="entry name" value="DUF4037"/>
    <property type="match status" value="1"/>
</dbReference>
<dbReference type="RefSeq" id="WP_219780545.1">
    <property type="nucleotide sequence ID" value="NZ_JAHXPT010000011.1"/>
</dbReference>
<proteinExistence type="predicted"/>
<evidence type="ECO:0000313" key="2">
    <source>
        <dbReference type="EMBL" id="MBW6411082.1"/>
    </source>
</evidence>
<sequence length="273" mass="31946">MNINTNLLEIVNEFSMLSDVEGILLGGSYGSKTSDENSDYDVYVYLTKDLSLKDRKRITDKCCSYIELNNTFWESEDDGILKGCNIPIEIIYRNIEWIDSTLNRTLIKCEADVGYTTCFWSNIINSEILYDKNGKLTNLKEKYKLPYPLKLKRNIIEKNYQLLKCKSPAYYYQIEKALKREDFISINHRIAAFLASYFDIIFAINEFPHPGEKKILKIIKDNNFIIPKNMESNIKELLQSSVEEDNTILYKMDELIKNLDILLENEGFIMKNR</sequence>
<evidence type="ECO:0000259" key="1">
    <source>
        <dbReference type="Pfam" id="PF13228"/>
    </source>
</evidence>
<name>A0ABS7AQY9_9CLOT</name>
<evidence type="ECO:0000313" key="3">
    <source>
        <dbReference type="Proteomes" id="UP001519921"/>
    </source>
</evidence>
<dbReference type="Gene3D" id="3.30.460.10">
    <property type="entry name" value="Beta Polymerase, domain 2"/>
    <property type="match status" value="1"/>
</dbReference>
<accession>A0ABS7AQY9</accession>
<dbReference type="Proteomes" id="UP001519921">
    <property type="component" value="Unassembled WGS sequence"/>
</dbReference>
<protein>
    <submittedName>
        <fullName evidence="2">DUF4037 domain-containing protein</fullName>
    </submittedName>
</protein>
<organism evidence="2 3">
    <name type="scientific">Clostridium weizhouense</name>
    <dbReference type="NCBI Taxonomy" id="2859781"/>
    <lineage>
        <taxon>Bacteria</taxon>
        <taxon>Bacillati</taxon>
        <taxon>Bacillota</taxon>
        <taxon>Clostridia</taxon>
        <taxon>Eubacteriales</taxon>
        <taxon>Clostridiaceae</taxon>
        <taxon>Clostridium</taxon>
    </lineage>
</organism>
<comment type="caution">
    <text evidence="2">The sequence shown here is derived from an EMBL/GenBank/DDBJ whole genome shotgun (WGS) entry which is preliminary data.</text>
</comment>
<dbReference type="InterPro" id="IPR043519">
    <property type="entry name" value="NT_sf"/>
</dbReference>
<gene>
    <name evidence="2" type="ORF">KYD98_13370</name>
</gene>
<dbReference type="EMBL" id="JAHXPT010000011">
    <property type="protein sequence ID" value="MBW6411082.1"/>
    <property type="molecule type" value="Genomic_DNA"/>
</dbReference>
<reference evidence="2 3" key="1">
    <citation type="submission" date="2021-07" db="EMBL/GenBank/DDBJ databases">
        <title>Clostridium weizhouense sp. nov., an anaerobic bacterium isolated from activated sludge of Petroleum wastewater.</title>
        <authorList>
            <person name="Li Q."/>
        </authorList>
    </citation>
    <scope>NUCLEOTIDE SEQUENCE [LARGE SCALE GENOMIC DNA]</scope>
    <source>
        <strain evidence="2 3">YB-6</strain>
    </source>
</reference>
<dbReference type="SUPFAM" id="SSF81301">
    <property type="entry name" value="Nucleotidyltransferase"/>
    <property type="match status" value="1"/>
</dbReference>
<dbReference type="InterPro" id="IPR025117">
    <property type="entry name" value="DUF4037"/>
</dbReference>
<keyword evidence="3" id="KW-1185">Reference proteome</keyword>
<feature type="domain" description="DUF4037" evidence="1">
    <location>
        <begin position="123"/>
        <end position="211"/>
    </location>
</feature>